<feature type="region of interest" description="Disordered" evidence="7">
    <location>
        <begin position="1"/>
        <end position="21"/>
    </location>
</feature>
<dbReference type="Pfam" id="PF09696">
    <property type="entry name" value="Ctf8"/>
    <property type="match status" value="1"/>
</dbReference>
<dbReference type="InterPro" id="IPR018607">
    <property type="entry name" value="Ctf8"/>
</dbReference>
<name>A0AAN8I9B9_9EURO</name>
<dbReference type="GO" id="GO:0003677">
    <property type="term" value="F:DNA binding"/>
    <property type="evidence" value="ECO:0007669"/>
    <property type="project" value="UniProtKB-KW"/>
</dbReference>
<comment type="subcellular location">
    <subcellularLocation>
        <location evidence="1">Nucleus</location>
    </subcellularLocation>
</comment>
<dbReference type="AlphaFoldDB" id="A0AAN8I9B9"/>
<keyword evidence="9" id="KW-1185">Reference proteome</keyword>
<dbReference type="Proteomes" id="UP001316803">
    <property type="component" value="Unassembled WGS sequence"/>
</dbReference>
<evidence type="ECO:0000256" key="1">
    <source>
        <dbReference type="ARBA" id="ARBA00004123"/>
    </source>
</evidence>
<keyword evidence="2" id="KW-0235">DNA replication</keyword>
<evidence type="ECO:0000256" key="6">
    <source>
        <dbReference type="ARBA" id="ARBA00038447"/>
    </source>
</evidence>
<keyword evidence="4" id="KW-0539">Nucleus</keyword>
<reference evidence="8 9" key="1">
    <citation type="submission" date="2022-12" db="EMBL/GenBank/DDBJ databases">
        <title>Genomic features and morphological characterization of a novel Knufia sp. strain isolated from spacecraft assembly facility.</title>
        <authorList>
            <person name="Teixeira M."/>
            <person name="Chander A.M."/>
            <person name="Stajich J.E."/>
            <person name="Venkateswaran K."/>
        </authorList>
    </citation>
    <scope>NUCLEOTIDE SEQUENCE [LARGE SCALE GENOMIC DNA]</scope>
    <source>
        <strain evidence="8 9">FJI-L2-BK-P2</strain>
    </source>
</reference>
<evidence type="ECO:0000256" key="7">
    <source>
        <dbReference type="SAM" id="MobiDB-lite"/>
    </source>
</evidence>
<evidence type="ECO:0008006" key="10">
    <source>
        <dbReference type="Google" id="ProtNLM"/>
    </source>
</evidence>
<proteinExistence type="inferred from homology"/>
<evidence type="ECO:0000256" key="5">
    <source>
        <dbReference type="ARBA" id="ARBA00023306"/>
    </source>
</evidence>
<comment type="caution">
    <text evidence="8">The sequence shown here is derived from an EMBL/GenBank/DDBJ whole genome shotgun (WGS) entry which is preliminary data.</text>
</comment>
<keyword evidence="5" id="KW-0131">Cell cycle</keyword>
<evidence type="ECO:0000256" key="4">
    <source>
        <dbReference type="ARBA" id="ARBA00023242"/>
    </source>
</evidence>
<dbReference type="GO" id="GO:0031390">
    <property type="term" value="C:Ctf18 RFC-like complex"/>
    <property type="evidence" value="ECO:0007669"/>
    <property type="project" value="InterPro"/>
</dbReference>
<dbReference type="EMBL" id="JAKLMC020000001">
    <property type="protein sequence ID" value="KAK5958654.1"/>
    <property type="molecule type" value="Genomic_DNA"/>
</dbReference>
<evidence type="ECO:0000313" key="8">
    <source>
        <dbReference type="EMBL" id="KAK5958654.1"/>
    </source>
</evidence>
<keyword evidence="3" id="KW-0238">DNA-binding</keyword>
<dbReference type="PANTHER" id="PTHR28605">
    <property type="entry name" value="CTF8, CHROMOSOME TRANSMISSION FIDELITY FACTOR 8 HOMOLOG (S. CEREVISIAE)"/>
    <property type="match status" value="1"/>
</dbReference>
<feature type="compositionally biased region" description="Polar residues" evidence="7">
    <location>
        <begin position="8"/>
        <end position="17"/>
    </location>
</feature>
<protein>
    <recommendedName>
        <fullName evidence="10">Chromosome transmission fidelity protein 8</fullName>
    </recommendedName>
</protein>
<comment type="similarity">
    <text evidence="6">Belongs to the CTF8 family.</text>
</comment>
<sequence length="145" mass="15872">MPAAEIIRSTNTYTGKQDNPLPELLHTPAGLAILEIQGTIHAPLPESNNSNATEIGRLEFPLYEGDGRNASEGQWMKKVHLYIGKHQRLSGEVKKLAKPLVVLDKGVGDSNANNDTMNREGAQLKILAIIKHKILFSSRPEPVGM</sequence>
<dbReference type="GO" id="GO:0006260">
    <property type="term" value="P:DNA replication"/>
    <property type="evidence" value="ECO:0007669"/>
    <property type="project" value="UniProtKB-KW"/>
</dbReference>
<dbReference type="PANTHER" id="PTHR28605:SF1">
    <property type="entry name" value="CHROMOSOME TRANSMISSION FIDELITY FACTOR 8"/>
    <property type="match status" value="1"/>
</dbReference>
<evidence type="ECO:0000256" key="3">
    <source>
        <dbReference type="ARBA" id="ARBA00023125"/>
    </source>
</evidence>
<accession>A0AAN8I9B9</accession>
<dbReference type="GO" id="GO:0007064">
    <property type="term" value="P:mitotic sister chromatid cohesion"/>
    <property type="evidence" value="ECO:0007669"/>
    <property type="project" value="InterPro"/>
</dbReference>
<evidence type="ECO:0000256" key="2">
    <source>
        <dbReference type="ARBA" id="ARBA00022705"/>
    </source>
</evidence>
<organism evidence="8 9">
    <name type="scientific">Knufia fluminis</name>
    <dbReference type="NCBI Taxonomy" id="191047"/>
    <lineage>
        <taxon>Eukaryota</taxon>
        <taxon>Fungi</taxon>
        <taxon>Dikarya</taxon>
        <taxon>Ascomycota</taxon>
        <taxon>Pezizomycotina</taxon>
        <taxon>Eurotiomycetes</taxon>
        <taxon>Chaetothyriomycetidae</taxon>
        <taxon>Chaetothyriales</taxon>
        <taxon>Trichomeriaceae</taxon>
        <taxon>Knufia</taxon>
    </lineage>
</organism>
<gene>
    <name evidence="8" type="ORF">OHC33_000497</name>
</gene>
<evidence type="ECO:0000313" key="9">
    <source>
        <dbReference type="Proteomes" id="UP001316803"/>
    </source>
</evidence>